<dbReference type="InterPro" id="IPR028090">
    <property type="entry name" value="JAB_dom_prok"/>
</dbReference>
<dbReference type="PANTHER" id="PTHR34858:SF1">
    <property type="entry name" value="CYSO-CYSTEINE PEPTIDASE"/>
    <property type="match status" value="1"/>
</dbReference>
<evidence type="ECO:0000256" key="5">
    <source>
        <dbReference type="ARBA" id="ARBA00023049"/>
    </source>
</evidence>
<dbReference type="RefSeq" id="WP_119358502.1">
    <property type="nucleotide sequence ID" value="NZ_BJXM01000002.1"/>
</dbReference>
<dbReference type="GO" id="GO:0006508">
    <property type="term" value="P:proteolysis"/>
    <property type="evidence" value="ECO:0007669"/>
    <property type="project" value="UniProtKB-KW"/>
</dbReference>
<name>A0A399F2U3_9DEIN</name>
<keyword evidence="8" id="KW-1185">Reference proteome</keyword>
<evidence type="ECO:0000259" key="6">
    <source>
        <dbReference type="Pfam" id="PF14464"/>
    </source>
</evidence>
<dbReference type="Pfam" id="PF14464">
    <property type="entry name" value="Prok-JAB"/>
    <property type="match status" value="1"/>
</dbReference>
<keyword evidence="5" id="KW-0482">Metalloprotease</keyword>
<dbReference type="CDD" id="cd08070">
    <property type="entry name" value="MPN_like"/>
    <property type="match status" value="1"/>
</dbReference>
<dbReference type="OrthoDB" id="9802958at2"/>
<evidence type="ECO:0000256" key="4">
    <source>
        <dbReference type="ARBA" id="ARBA00022833"/>
    </source>
</evidence>
<sequence>MLRISAGLLEQTRTHLRLEAPREGVGLWVGRLGQVDQVIPLPNIHPQPTLAYHAHPGALLQAVQKLDREGLELLAIYHSHPRGPAQPSSADQAQAFWRVPYVILALETGEVRAYILPQGSEVGISVED</sequence>
<dbReference type="Gene3D" id="3.40.140.10">
    <property type="entry name" value="Cytidine Deaminase, domain 2"/>
    <property type="match status" value="1"/>
</dbReference>
<protein>
    <submittedName>
        <fullName evidence="7">Prokaryotic homologs of the JAB domain protein</fullName>
    </submittedName>
</protein>
<feature type="domain" description="JAB" evidence="6">
    <location>
        <begin position="6"/>
        <end position="112"/>
    </location>
</feature>
<keyword evidence="2" id="KW-0479">Metal-binding</keyword>
<dbReference type="GO" id="GO:0008270">
    <property type="term" value="F:zinc ion binding"/>
    <property type="evidence" value="ECO:0007669"/>
    <property type="project" value="TreeGrafter"/>
</dbReference>
<evidence type="ECO:0000256" key="3">
    <source>
        <dbReference type="ARBA" id="ARBA00022801"/>
    </source>
</evidence>
<dbReference type="GO" id="GO:0008235">
    <property type="term" value="F:metalloexopeptidase activity"/>
    <property type="evidence" value="ECO:0007669"/>
    <property type="project" value="TreeGrafter"/>
</dbReference>
<proteinExistence type="predicted"/>
<organism evidence="7 8">
    <name type="scientific">Meiothermus granaticius NBRC 107808</name>
    <dbReference type="NCBI Taxonomy" id="1227551"/>
    <lineage>
        <taxon>Bacteria</taxon>
        <taxon>Thermotogati</taxon>
        <taxon>Deinococcota</taxon>
        <taxon>Deinococci</taxon>
        <taxon>Thermales</taxon>
        <taxon>Thermaceae</taxon>
        <taxon>Meiothermus</taxon>
    </lineage>
</organism>
<dbReference type="Proteomes" id="UP000266178">
    <property type="component" value="Unassembled WGS sequence"/>
</dbReference>
<reference evidence="7 8" key="1">
    <citation type="submission" date="2018-08" db="EMBL/GenBank/DDBJ databases">
        <title>Meiothermus granaticius genome AF-68 sequencing project.</title>
        <authorList>
            <person name="Da Costa M.S."/>
            <person name="Albuquerque L."/>
            <person name="Raposo P."/>
            <person name="Froufe H.J.C."/>
            <person name="Barroso C.S."/>
            <person name="Egas C."/>
        </authorList>
    </citation>
    <scope>NUCLEOTIDE SEQUENCE [LARGE SCALE GENOMIC DNA]</scope>
    <source>
        <strain evidence="7 8">AF-68</strain>
    </source>
</reference>
<dbReference type="EMBL" id="QWLB01000063">
    <property type="protein sequence ID" value="RIH91024.1"/>
    <property type="molecule type" value="Genomic_DNA"/>
</dbReference>
<keyword evidence="3" id="KW-0378">Hydrolase</keyword>
<evidence type="ECO:0000256" key="1">
    <source>
        <dbReference type="ARBA" id="ARBA00022670"/>
    </source>
</evidence>
<keyword evidence="1" id="KW-0645">Protease</keyword>
<evidence type="ECO:0000313" key="7">
    <source>
        <dbReference type="EMBL" id="RIH91024.1"/>
    </source>
</evidence>
<comment type="caution">
    <text evidence="7">The sequence shown here is derived from an EMBL/GenBank/DDBJ whole genome shotgun (WGS) entry which is preliminary data.</text>
</comment>
<evidence type="ECO:0000313" key="8">
    <source>
        <dbReference type="Proteomes" id="UP000266178"/>
    </source>
</evidence>
<accession>A0A399F2U3</accession>
<dbReference type="InterPro" id="IPR051929">
    <property type="entry name" value="VirAsm_ModProt"/>
</dbReference>
<dbReference type="SUPFAM" id="SSF102712">
    <property type="entry name" value="JAB1/MPN domain"/>
    <property type="match status" value="1"/>
</dbReference>
<evidence type="ECO:0000256" key="2">
    <source>
        <dbReference type="ARBA" id="ARBA00022723"/>
    </source>
</evidence>
<dbReference type="AlphaFoldDB" id="A0A399F2U3"/>
<keyword evidence="4" id="KW-0862">Zinc</keyword>
<dbReference type="PANTHER" id="PTHR34858">
    <property type="entry name" value="CYSO-CYSTEINE PEPTIDASE"/>
    <property type="match status" value="1"/>
</dbReference>
<gene>
    <name evidence="7" type="ORF">Mgrana_03071</name>
</gene>